<dbReference type="Pfam" id="PF04149">
    <property type="entry name" value="DUF397"/>
    <property type="match status" value="1"/>
</dbReference>
<dbReference type="AlphaFoldDB" id="A0A939FKF8"/>
<evidence type="ECO:0000313" key="3">
    <source>
        <dbReference type="Proteomes" id="UP000664781"/>
    </source>
</evidence>
<reference evidence="2" key="1">
    <citation type="submission" date="2021-03" db="EMBL/GenBank/DDBJ databases">
        <title>Streptomyces strains.</title>
        <authorList>
            <person name="Lund M.B."/>
            <person name="Toerring T."/>
        </authorList>
    </citation>
    <scope>NUCLEOTIDE SEQUENCE</scope>
    <source>
        <strain evidence="2">JCM 4242</strain>
    </source>
</reference>
<dbReference type="InterPro" id="IPR007278">
    <property type="entry name" value="DUF397"/>
</dbReference>
<evidence type="ECO:0000259" key="1">
    <source>
        <dbReference type="Pfam" id="PF04149"/>
    </source>
</evidence>
<accession>A0A939FKF8</accession>
<protein>
    <submittedName>
        <fullName evidence="2">DUF397 domain-containing protein</fullName>
    </submittedName>
</protein>
<feature type="domain" description="DUF397" evidence="1">
    <location>
        <begin position="16"/>
        <end position="68"/>
    </location>
</feature>
<sequence length="77" mass="8185">MVFDNSVPAGSIEGVQWVKSSASVGQGNCVELAKLPGGEVAMRNSRYPDGVALIYTREEIVAFLKGAKGSEFDHLTV</sequence>
<dbReference type="Proteomes" id="UP000664781">
    <property type="component" value="Unassembled WGS sequence"/>
</dbReference>
<organism evidence="2 3">
    <name type="scientific">Streptomyces triculaminicus</name>
    <dbReference type="NCBI Taxonomy" id="2816232"/>
    <lineage>
        <taxon>Bacteria</taxon>
        <taxon>Bacillati</taxon>
        <taxon>Actinomycetota</taxon>
        <taxon>Actinomycetes</taxon>
        <taxon>Kitasatosporales</taxon>
        <taxon>Streptomycetaceae</taxon>
        <taxon>Streptomyces</taxon>
    </lineage>
</organism>
<gene>
    <name evidence="2" type="ORF">J1792_13680</name>
</gene>
<keyword evidence="3" id="KW-1185">Reference proteome</keyword>
<dbReference type="EMBL" id="JAFMOF010000002">
    <property type="protein sequence ID" value="MBO0653791.1"/>
    <property type="molecule type" value="Genomic_DNA"/>
</dbReference>
<dbReference type="RefSeq" id="WP_086571713.1">
    <property type="nucleotide sequence ID" value="NZ_JAFMOF010000002.1"/>
</dbReference>
<name>A0A939FKF8_9ACTN</name>
<proteinExistence type="predicted"/>
<comment type="caution">
    <text evidence="2">The sequence shown here is derived from an EMBL/GenBank/DDBJ whole genome shotgun (WGS) entry which is preliminary data.</text>
</comment>
<evidence type="ECO:0000313" key="2">
    <source>
        <dbReference type="EMBL" id="MBO0653791.1"/>
    </source>
</evidence>